<accession>A0A375Z2T3</accession>
<dbReference type="EMBL" id="UEGW01000001">
    <property type="protein sequence ID" value="SRX95474.1"/>
    <property type="molecule type" value="Genomic_DNA"/>
</dbReference>
<sequence length="143" mass="15920">MRAPIWIYRARAGALFGSRLLMLEHIGRKSGARRYVVLEVVDHPASDTYVVVSGFGAKAEWFRNIQANPRVRVYVGSHAPVPASARVLDQAEADRTLAGYRSRHPRAWEWLRPALEQTLGSPISETGTPLPMVELRVDSKATS</sequence>
<keyword evidence="2" id="KW-1185">Reference proteome</keyword>
<dbReference type="AlphaFoldDB" id="A0A375Z2T3"/>
<dbReference type="Proteomes" id="UP000252015">
    <property type="component" value="Unassembled WGS sequence"/>
</dbReference>
<evidence type="ECO:0000313" key="2">
    <source>
        <dbReference type="Proteomes" id="UP000252015"/>
    </source>
</evidence>
<dbReference type="Gene3D" id="2.30.110.10">
    <property type="entry name" value="Electron Transport, Fmn-binding Protein, Chain A"/>
    <property type="match status" value="1"/>
</dbReference>
<dbReference type="Pfam" id="PF04075">
    <property type="entry name" value="F420H2_quin_red"/>
    <property type="match status" value="1"/>
</dbReference>
<dbReference type="STRING" id="29313.BHQ16_12950"/>
<evidence type="ECO:0000313" key="1">
    <source>
        <dbReference type="EMBL" id="SRX95474.1"/>
    </source>
</evidence>
<name>A0A375Z2T3_MYCSH</name>
<evidence type="ECO:0008006" key="3">
    <source>
        <dbReference type="Google" id="ProtNLM"/>
    </source>
</evidence>
<dbReference type="RefSeq" id="WP_113964306.1">
    <property type="nucleotide sequence ID" value="NZ_UEGW01000001.1"/>
</dbReference>
<proteinExistence type="predicted"/>
<protein>
    <recommendedName>
        <fullName evidence="3">Nitroreductase</fullName>
    </recommendedName>
</protein>
<organism evidence="1 2">
    <name type="scientific">Mycobacterium shimoidei</name>
    <dbReference type="NCBI Taxonomy" id="29313"/>
    <lineage>
        <taxon>Bacteria</taxon>
        <taxon>Bacillati</taxon>
        <taxon>Actinomycetota</taxon>
        <taxon>Actinomycetes</taxon>
        <taxon>Mycobacteriales</taxon>
        <taxon>Mycobacteriaceae</taxon>
        <taxon>Mycobacterium</taxon>
    </lineage>
</organism>
<reference evidence="1 2" key="1">
    <citation type="submission" date="2018-05" db="EMBL/GenBank/DDBJ databases">
        <authorList>
            <consortium name="IHU Genomes"/>
        </authorList>
    </citation>
    <scope>NUCLEOTIDE SEQUENCE [LARGE SCALE GENOMIC DNA]</scope>
    <source>
        <strain evidence="1 2">P7336</strain>
    </source>
</reference>
<dbReference type="SUPFAM" id="SSF50475">
    <property type="entry name" value="FMN-binding split barrel"/>
    <property type="match status" value="1"/>
</dbReference>
<gene>
    <name evidence="1" type="ORF">MSP7336_03743</name>
</gene>
<dbReference type="GO" id="GO:0016491">
    <property type="term" value="F:oxidoreductase activity"/>
    <property type="evidence" value="ECO:0007669"/>
    <property type="project" value="InterPro"/>
</dbReference>
<dbReference type="NCBIfam" id="TIGR00026">
    <property type="entry name" value="hi_GC_TIGR00026"/>
    <property type="match status" value="1"/>
</dbReference>
<dbReference type="InterPro" id="IPR012349">
    <property type="entry name" value="Split_barrel_FMN-bd"/>
</dbReference>
<dbReference type="InterPro" id="IPR004378">
    <property type="entry name" value="F420H2_quin_Rdtase"/>
</dbReference>